<feature type="region of interest" description="Disordered" evidence="3">
    <location>
        <begin position="167"/>
        <end position="189"/>
    </location>
</feature>
<dbReference type="InterPro" id="IPR014710">
    <property type="entry name" value="RmlC-like_jellyroll"/>
</dbReference>
<sequence length="473" mass="50935">ASPPSSYPGGTGGRQGRATCPNSQQVVSPGGGSRTGICAEAAATSEPLPGPRNPPGPSAPPNGQGVHLISWRSAGRAQSQRAAEAEAGREDPRAAGESARAVPAQAAWESDCGRKALSHGRAPHPRAGQLLATRAAQRLRCRRRAPPGPPLSPPQHLNTLQTLAWSPPRRSLSQCSAGSSRKGLEHGSAEALAGPRIGHSSPFYRCVTQECHRKALKNLDPFLLLDEFKGGRPGGFPDHPHRGFETVSYLLEGGSMAHEDFCGHFGTLNPGDLQWMTAGRGILHAEMPCSEEPAHGLQLWVNLRSSEKMVEPQYQELKNEDIPKPSKDGVTVAVISGEALGIKSKVFTRTPTLYLDFKLDQGAKHSQPIPEGWTSFIYTISGDVYIGPDDAQQKVEPHHTAVLGQGDHVQVENKDPKRSHFVLIAGEPLREPVVQHGPFVMNTNEEISQAILDFRNAKNGFERAKTWKSKIGI</sequence>
<dbReference type="GO" id="GO:0008127">
    <property type="term" value="F:quercetin 2,3-dioxygenase activity"/>
    <property type="evidence" value="ECO:0007669"/>
    <property type="project" value="TreeGrafter"/>
</dbReference>
<dbReference type="PANTHER" id="PTHR13903">
    <property type="entry name" value="PIRIN-RELATED"/>
    <property type="match status" value="1"/>
</dbReference>
<dbReference type="SUPFAM" id="SSF51182">
    <property type="entry name" value="RmlC-like cupins"/>
    <property type="match status" value="1"/>
</dbReference>
<dbReference type="Bgee" id="ENSOCUG00000017770">
    <property type="expression patterns" value="Expressed in ovary and 17 other cell types or tissues"/>
</dbReference>
<dbReference type="InterPro" id="IPR003829">
    <property type="entry name" value="Pirin_N_dom"/>
</dbReference>
<dbReference type="CDD" id="cd20288">
    <property type="entry name" value="cupin_pirin-like_C"/>
    <property type="match status" value="1"/>
</dbReference>
<dbReference type="AlphaFoldDB" id="G1TEE4"/>
<dbReference type="Ensembl" id="ENSOCUT00000017770.4">
    <property type="protein sequence ID" value="ENSOCUP00000015263.3"/>
    <property type="gene ID" value="ENSOCUG00000017770.4"/>
</dbReference>
<dbReference type="Pfam" id="PF02678">
    <property type="entry name" value="Pirin"/>
    <property type="match status" value="1"/>
</dbReference>
<feature type="compositionally biased region" description="Low complexity" evidence="3">
    <location>
        <begin position="72"/>
        <end position="82"/>
    </location>
</feature>
<dbReference type="Pfam" id="PF05726">
    <property type="entry name" value="Pirin_C"/>
    <property type="match status" value="1"/>
</dbReference>
<dbReference type="STRING" id="9986.ENSOCUP00000015263"/>
<feature type="domain" description="Pirin C-terminal" evidence="5">
    <location>
        <begin position="354"/>
        <end position="460"/>
    </location>
</feature>
<protein>
    <submittedName>
        <fullName evidence="6">Pirin</fullName>
    </submittedName>
</protein>
<dbReference type="InterPro" id="IPR012093">
    <property type="entry name" value="Pirin"/>
</dbReference>
<evidence type="ECO:0000256" key="1">
    <source>
        <dbReference type="ARBA" id="ARBA00008416"/>
    </source>
</evidence>
<comment type="similarity">
    <text evidence="1 2">Belongs to the pirin family.</text>
</comment>
<gene>
    <name evidence="6" type="primary">PIR</name>
</gene>
<reference evidence="6" key="2">
    <citation type="submission" date="2025-08" db="UniProtKB">
        <authorList>
            <consortium name="Ensembl"/>
        </authorList>
    </citation>
    <scope>IDENTIFICATION</scope>
    <source>
        <strain evidence="6">Thorbecke</strain>
    </source>
</reference>
<keyword evidence="7" id="KW-1185">Reference proteome</keyword>
<accession>G1TEE4</accession>
<feature type="compositionally biased region" description="Basic and acidic residues" evidence="3">
    <location>
        <begin position="83"/>
        <end position="94"/>
    </location>
</feature>
<evidence type="ECO:0000259" key="4">
    <source>
        <dbReference type="Pfam" id="PF02678"/>
    </source>
</evidence>
<dbReference type="GeneTree" id="ENSGT00390000008044"/>
<dbReference type="eggNOG" id="ENOG502QQ5A">
    <property type="taxonomic scope" value="Eukaryota"/>
</dbReference>
<dbReference type="InterPro" id="IPR008778">
    <property type="entry name" value="Pirin_C_dom"/>
</dbReference>
<evidence type="ECO:0000259" key="5">
    <source>
        <dbReference type="Pfam" id="PF05726"/>
    </source>
</evidence>
<dbReference type="Proteomes" id="UP000001811">
    <property type="component" value="Chromosome X"/>
</dbReference>
<name>G1TEE4_RABIT</name>
<dbReference type="InParanoid" id="G1TEE4"/>
<evidence type="ECO:0000256" key="3">
    <source>
        <dbReference type="SAM" id="MobiDB-lite"/>
    </source>
</evidence>
<dbReference type="EMBL" id="AAGW02041137">
    <property type="status" value="NOT_ANNOTATED_CDS"/>
    <property type="molecule type" value="Genomic_DNA"/>
</dbReference>
<dbReference type="SMR" id="G1TEE4"/>
<dbReference type="FunFam" id="2.60.120.10:FF:000081">
    <property type="entry name" value="Pirin"/>
    <property type="match status" value="1"/>
</dbReference>
<dbReference type="PANTHER" id="PTHR13903:SF8">
    <property type="entry name" value="PIRIN"/>
    <property type="match status" value="1"/>
</dbReference>
<dbReference type="Gene3D" id="2.60.120.10">
    <property type="entry name" value="Jelly Rolls"/>
    <property type="match status" value="2"/>
</dbReference>
<reference evidence="6" key="3">
    <citation type="submission" date="2025-09" db="UniProtKB">
        <authorList>
            <consortium name="Ensembl"/>
        </authorList>
    </citation>
    <scope>IDENTIFICATION</scope>
    <source>
        <strain evidence="6">Thorbecke</strain>
    </source>
</reference>
<evidence type="ECO:0000313" key="7">
    <source>
        <dbReference type="Proteomes" id="UP000001811"/>
    </source>
</evidence>
<dbReference type="CDD" id="cd02909">
    <property type="entry name" value="cupin_pirin_N"/>
    <property type="match status" value="1"/>
</dbReference>
<dbReference type="FunCoup" id="G1TEE4">
    <property type="interactions" value="586"/>
</dbReference>
<feature type="domain" description="Pirin N-terminal" evidence="4">
    <location>
        <begin position="209"/>
        <end position="301"/>
    </location>
</feature>
<dbReference type="GO" id="GO:0030224">
    <property type="term" value="P:monocyte differentiation"/>
    <property type="evidence" value="ECO:0007669"/>
    <property type="project" value="TreeGrafter"/>
</dbReference>
<dbReference type="EMBL" id="AAGW02041136">
    <property type="status" value="NOT_ANNOTATED_CDS"/>
    <property type="molecule type" value="Genomic_DNA"/>
</dbReference>
<evidence type="ECO:0000256" key="2">
    <source>
        <dbReference type="RuleBase" id="RU003457"/>
    </source>
</evidence>
<dbReference type="GO" id="GO:0005634">
    <property type="term" value="C:nucleus"/>
    <property type="evidence" value="ECO:0007669"/>
    <property type="project" value="TreeGrafter"/>
</dbReference>
<dbReference type="HOGENOM" id="CLU_045717_0_1_1"/>
<reference evidence="6 7" key="1">
    <citation type="journal article" date="2011" name="Nature">
        <title>A high-resolution map of human evolutionary constraint using 29 mammals.</title>
        <authorList>
            <person name="Lindblad-Toh K."/>
            <person name="Garber M."/>
            <person name="Zuk O."/>
            <person name="Lin M.F."/>
            <person name="Parker B.J."/>
            <person name="Washietl S."/>
            <person name="Kheradpour P."/>
            <person name="Ernst J."/>
            <person name="Jordan G."/>
            <person name="Mauceli E."/>
            <person name="Ward L.D."/>
            <person name="Lowe C.B."/>
            <person name="Holloway A.K."/>
            <person name="Clamp M."/>
            <person name="Gnerre S."/>
            <person name="Alfoldi J."/>
            <person name="Beal K."/>
            <person name="Chang J."/>
            <person name="Clawson H."/>
            <person name="Cuff J."/>
            <person name="Di Palma F."/>
            <person name="Fitzgerald S."/>
            <person name="Flicek P."/>
            <person name="Guttman M."/>
            <person name="Hubisz M.J."/>
            <person name="Jaffe D.B."/>
            <person name="Jungreis I."/>
            <person name="Kent W.J."/>
            <person name="Kostka D."/>
            <person name="Lara M."/>
            <person name="Martins A.L."/>
            <person name="Massingham T."/>
            <person name="Moltke I."/>
            <person name="Raney B.J."/>
            <person name="Rasmussen M.D."/>
            <person name="Robinson J."/>
            <person name="Stark A."/>
            <person name="Vilella A.J."/>
            <person name="Wen J."/>
            <person name="Xie X."/>
            <person name="Zody M.C."/>
            <person name="Baldwin J."/>
            <person name="Bloom T."/>
            <person name="Chin C.W."/>
            <person name="Heiman D."/>
            <person name="Nicol R."/>
            <person name="Nusbaum C."/>
            <person name="Young S."/>
            <person name="Wilkinson J."/>
            <person name="Worley K.C."/>
            <person name="Kovar C.L."/>
            <person name="Muzny D.M."/>
            <person name="Gibbs R.A."/>
            <person name="Cree A."/>
            <person name="Dihn H.H."/>
            <person name="Fowler G."/>
            <person name="Jhangiani S."/>
            <person name="Joshi V."/>
            <person name="Lee S."/>
            <person name="Lewis L.R."/>
            <person name="Nazareth L.V."/>
            <person name="Okwuonu G."/>
            <person name="Santibanez J."/>
            <person name="Warren W.C."/>
            <person name="Mardis E.R."/>
            <person name="Weinstock G.M."/>
            <person name="Wilson R.K."/>
            <person name="Delehaunty K."/>
            <person name="Dooling D."/>
            <person name="Fronik C."/>
            <person name="Fulton L."/>
            <person name="Fulton B."/>
            <person name="Graves T."/>
            <person name="Minx P."/>
            <person name="Sodergren E."/>
            <person name="Birney E."/>
            <person name="Margulies E.H."/>
            <person name="Herrero J."/>
            <person name="Green E.D."/>
            <person name="Haussler D."/>
            <person name="Siepel A."/>
            <person name="Goldman N."/>
            <person name="Pollard K.S."/>
            <person name="Pedersen J.S."/>
            <person name="Lander E.S."/>
            <person name="Kellis M."/>
        </authorList>
    </citation>
    <scope>NUCLEOTIDE SEQUENCE [LARGE SCALE GENOMIC DNA]</scope>
    <source>
        <strain evidence="6 7">Thorbecke inbred</strain>
    </source>
</reference>
<feature type="region of interest" description="Disordered" evidence="3">
    <location>
        <begin position="1"/>
        <end position="107"/>
    </location>
</feature>
<organism evidence="6 7">
    <name type="scientific">Oryctolagus cuniculus</name>
    <name type="common">Rabbit</name>
    <dbReference type="NCBI Taxonomy" id="9986"/>
    <lineage>
        <taxon>Eukaryota</taxon>
        <taxon>Metazoa</taxon>
        <taxon>Chordata</taxon>
        <taxon>Craniata</taxon>
        <taxon>Vertebrata</taxon>
        <taxon>Euteleostomi</taxon>
        <taxon>Mammalia</taxon>
        <taxon>Eutheria</taxon>
        <taxon>Euarchontoglires</taxon>
        <taxon>Glires</taxon>
        <taxon>Lagomorpha</taxon>
        <taxon>Leporidae</taxon>
        <taxon>Oryctolagus</taxon>
    </lineage>
</organism>
<evidence type="ECO:0000313" key="6">
    <source>
        <dbReference type="Ensembl" id="ENSOCUP00000015263.3"/>
    </source>
</evidence>
<dbReference type="InterPro" id="IPR011051">
    <property type="entry name" value="RmlC_Cupin_sf"/>
</dbReference>
<proteinExistence type="inferred from homology"/>
<feature type="compositionally biased region" description="Pro residues" evidence="3">
    <location>
        <begin position="48"/>
        <end position="60"/>
    </location>
</feature>